<dbReference type="InterPro" id="IPR005814">
    <property type="entry name" value="Aminotrans_3"/>
</dbReference>
<dbReference type="PANTHER" id="PTHR43094">
    <property type="entry name" value="AMINOTRANSFERASE"/>
    <property type="match status" value="1"/>
</dbReference>
<reference evidence="5" key="1">
    <citation type="submission" date="2018-05" db="EMBL/GenBank/DDBJ databases">
        <authorList>
            <person name="Lanie J.A."/>
            <person name="Ng W.-L."/>
            <person name="Kazmierczak K.M."/>
            <person name="Andrzejewski T.M."/>
            <person name="Davidsen T.M."/>
            <person name="Wayne K.J."/>
            <person name="Tettelin H."/>
            <person name="Glass J.I."/>
            <person name="Rusch D."/>
            <person name="Podicherti R."/>
            <person name="Tsui H.-C.T."/>
            <person name="Winkler M.E."/>
        </authorList>
    </citation>
    <scope>NUCLEOTIDE SEQUENCE</scope>
</reference>
<name>A0A382AAD3_9ZZZZ</name>
<dbReference type="SUPFAM" id="SSF53383">
    <property type="entry name" value="PLP-dependent transferases"/>
    <property type="match status" value="1"/>
</dbReference>
<keyword evidence="3" id="KW-0808">Transferase</keyword>
<evidence type="ECO:0000256" key="2">
    <source>
        <dbReference type="ARBA" id="ARBA00022576"/>
    </source>
</evidence>
<evidence type="ECO:0000313" key="5">
    <source>
        <dbReference type="EMBL" id="SVA97997.1"/>
    </source>
</evidence>
<proteinExistence type="inferred from homology"/>
<accession>A0A382AAD3</accession>
<dbReference type="AlphaFoldDB" id="A0A382AAD3"/>
<dbReference type="FunFam" id="3.40.640.10:FF:000014">
    <property type="entry name" value="Adenosylmethionine-8-amino-7-oxononanoate aminotransferase, probable"/>
    <property type="match status" value="1"/>
</dbReference>
<dbReference type="GO" id="GO:0005829">
    <property type="term" value="C:cytosol"/>
    <property type="evidence" value="ECO:0007669"/>
    <property type="project" value="TreeGrafter"/>
</dbReference>
<evidence type="ECO:0000256" key="4">
    <source>
        <dbReference type="ARBA" id="ARBA00022898"/>
    </source>
</evidence>
<evidence type="ECO:0000256" key="3">
    <source>
        <dbReference type="ARBA" id="ARBA00022679"/>
    </source>
</evidence>
<sequence length="318" mass="34919">MAGLWCVNVGYGRQELVDAARKQMEQLPYYNTFFQTATPPVIELSQLLAEVTPDGLNHAFFTNSGSESNDTVVRMARHYWASLGQPDKQVIISRKNAYHGSTMAGASLSGMPAMHAQGGLPIPGIEHIGQPYWYREGGDLTPDEYGLQVAHELEQRIEMLGEHNIAAFIAEPIQGAGGVVIPPESYWPAISDICHRYQILLVADEVICGFGRTGKWFGSDYFRIKPDLMPIAKGLSSGYLPIAAVMVADHVARVLIEEGGEFFHGMTYSGHPAACAVACVNIRILRDEKIIEHVDTVTGPYLQERWQALGNHPLVGEA</sequence>
<keyword evidence="2" id="KW-0032">Aminotransferase</keyword>
<keyword evidence="4" id="KW-0663">Pyridoxal phosphate</keyword>
<dbReference type="PROSITE" id="PS00600">
    <property type="entry name" value="AA_TRANSFER_CLASS_3"/>
    <property type="match status" value="1"/>
</dbReference>
<evidence type="ECO:0000256" key="1">
    <source>
        <dbReference type="ARBA" id="ARBA00008954"/>
    </source>
</evidence>
<dbReference type="InterPro" id="IPR015422">
    <property type="entry name" value="PyrdxlP-dep_Trfase_small"/>
</dbReference>
<dbReference type="EMBL" id="UINC01024418">
    <property type="protein sequence ID" value="SVA97997.1"/>
    <property type="molecule type" value="Genomic_DNA"/>
</dbReference>
<protein>
    <recommendedName>
        <fullName evidence="6">Aminotransferase class III</fullName>
    </recommendedName>
</protein>
<dbReference type="InterPro" id="IPR015424">
    <property type="entry name" value="PyrdxlP-dep_Trfase"/>
</dbReference>
<dbReference type="InterPro" id="IPR015421">
    <property type="entry name" value="PyrdxlP-dep_Trfase_major"/>
</dbReference>
<comment type="similarity">
    <text evidence="1">Belongs to the class-III pyridoxal-phosphate-dependent aminotransferase family.</text>
</comment>
<dbReference type="InterPro" id="IPR049704">
    <property type="entry name" value="Aminotrans_3_PPA_site"/>
</dbReference>
<feature type="non-terminal residue" evidence="5">
    <location>
        <position position="318"/>
    </location>
</feature>
<organism evidence="5">
    <name type="scientific">marine metagenome</name>
    <dbReference type="NCBI Taxonomy" id="408172"/>
    <lineage>
        <taxon>unclassified sequences</taxon>
        <taxon>metagenomes</taxon>
        <taxon>ecological metagenomes</taxon>
    </lineage>
</organism>
<dbReference type="CDD" id="cd00610">
    <property type="entry name" value="OAT_like"/>
    <property type="match status" value="1"/>
</dbReference>
<dbReference type="GO" id="GO:0008483">
    <property type="term" value="F:transaminase activity"/>
    <property type="evidence" value="ECO:0007669"/>
    <property type="project" value="UniProtKB-KW"/>
</dbReference>
<dbReference type="Gene3D" id="3.90.1150.10">
    <property type="entry name" value="Aspartate Aminotransferase, domain 1"/>
    <property type="match status" value="1"/>
</dbReference>
<dbReference type="Pfam" id="PF00202">
    <property type="entry name" value="Aminotran_3"/>
    <property type="match status" value="1"/>
</dbReference>
<dbReference type="NCBIfam" id="NF005682">
    <property type="entry name" value="PRK07480.1"/>
    <property type="match status" value="1"/>
</dbReference>
<evidence type="ECO:0008006" key="6">
    <source>
        <dbReference type="Google" id="ProtNLM"/>
    </source>
</evidence>
<dbReference type="GO" id="GO:0030170">
    <property type="term" value="F:pyridoxal phosphate binding"/>
    <property type="evidence" value="ECO:0007669"/>
    <property type="project" value="InterPro"/>
</dbReference>
<gene>
    <name evidence="5" type="ORF">METZ01_LOCUS150851</name>
</gene>
<dbReference type="Gene3D" id="3.40.640.10">
    <property type="entry name" value="Type I PLP-dependent aspartate aminotransferase-like (Major domain)"/>
    <property type="match status" value="1"/>
</dbReference>
<dbReference type="PANTHER" id="PTHR43094:SF1">
    <property type="entry name" value="AMINOTRANSFERASE CLASS-III"/>
    <property type="match status" value="1"/>
</dbReference>